<evidence type="ECO:0000256" key="2">
    <source>
        <dbReference type="ARBA" id="ARBA00023125"/>
    </source>
</evidence>
<sequence>MSNNVLSLDSVPLHTQLRDVLRARILDGEYPQGSQMPSESELGALFRVSRITVRQALGDLQKEGLIFKIHGKGTFVAKPKTFQNVSTLQGLAESMTGRGFEVINRLHSLRFVAADKRVAERLGLAEGDTVAQVKRVRLINREPVSLEITYLPKALGERLEKADLVTRDIFLILENDCGLTLGHADLAIDAVLADTELTQALEVEPGSPIMRIERLTHDASGQPLDFEYLYYRGDAFQYRLRIDRQKGTQA</sequence>
<evidence type="ECO:0000259" key="4">
    <source>
        <dbReference type="PROSITE" id="PS50949"/>
    </source>
</evidence>
<evidence type="ECO:0000256" key="1">
    <source>
        <dbReference type="ARBA" id="ARBA00023015"/>
    </source>
</evidence>
<reference evidence="5 6" key="1">
    <citation type="submission" date="2015-01" db="EMBL/GenBank/DDBJ databases">
        <title>Draft Genome Sequence of the Biocontrol and Plant Growth-Promoting Rhizobacteria (PGPR) Pseudomonas fluorescens UM270.</title>
        <authorList>
            <person name="Hernandez-Salmeron J.E."/>
            <person name="Santoyo G."/>
            <person name="Moreno-Hagelsieb G."/>
            <person name="Hernandez-Leon R."/>
        </authorList>
    </citation>
    <scope>NUCLEOTIDE SEQUENCE [LARGE SCALE GENOMIC DNA]</scope>
    <source>
        <strain evidence="5 6">UM270</strain>
    </source>
</reference>
<accession>A0A0D0PG75</accession>
<protein>
    <submittedName>
        <fullName evidence="5">GntR family transcriptional regulator</fullName>
    </submittedName>
</protein>
<dbReference type="GO" id="GO:0003677">
    <property type="term" value="F:DNA binding"/>
    <property type="evidence" value="ECO:0007669"/>
    <property type="project" value="UniProtKB-KW"/>
</dbReference>
<dbReference type="RefSeq" id="WP_042731407.1">
    <property type="nucleotide sequence ID" value="NZ_JXNZ01000201.1"/>
</dbReference>
<dbReference type="PROSITE" id="PS50949">
    <property type="entry name" value="HTH_GNTR"/>
    <property type="match status" value="1"/>
</dbReference>
<dbReference type="CDD" id="cd07377">
    <property type="entry name" value="WHTH_GntR"/>
    <property type="match status" value="1"/>
</dbReference>
<dbReference type="InterPro" id="IPR000524">
    <property type="entry name" value="Tscrpt_reg_HTH_GntR"/>
</dbReference>
<dbReference type="GO" id="GO:0003700">
    <property type="term" value="F:DNA-binding transcription factor activity"/>
    <property type="evidence" value="ECO:0007669"/>
    <property type="project" value="InterPro"/>
</dbReference>
<dbReference type="Pfam" id="PF00392">
    <property type="entry name" value="GntR"/>
    <property type="match status" value="1"/>
</dbReference>
<dbReference type="InterPro" id="IPR050679">
    <property type="entry name" value="Bact_HTH_transcr_reg"/>
</dbReference>
<dbReference type="PANTHER" id="PTHR44846:SF1">
    <property type="entry name" value="MANNOSYL-D-GLYCERATE TRANSPORT_METABOLISM SYSTEM REPRESSOR MNGR-RELATED"/>
    <property type="match status" value="1"/>
</dbReference>
<dbReference type="GO" id="GO:0045892">
    <property type="term" value="P:negative regulation of DNA-templated transcription"/>
    <property type="evidence" value="ECO:0007669"/>
    <property type="project" value="TreeGrafter"/>
</dbReference>
<dbReference type="AlphaFoldDB" id="A0A0D0PG75"/>
<dbReference type="Proteomes" id="UP000032101">
    <property type="component" value="Unassembled WGS sequence"/>
</dbReference>
<name>A0A0D0PG75_PSEFL</name>
<dbReference type="EMBL" id="JXNZ01000201">
    <property type="protein sequence ID" value="KIQ57733.1"/>
    <property type="molecule type" value="Genomic_DNA"/>
</dbReference>
<evidence type="ECO:0000313" key="6">
    <source>
        <dbReference type="Proteomes" id="UP000032101"/>
    </source>
</evidence>
<keyword evidence="2" id="KW-0238">DNA-binding</keyword>
<keyword evidence="1" id="KW-0805">Transcription regulation</keyword>
<dbReference type="InterPro" id="IPR011663">
    <property type="entry name" value="UTRA"/>
</dbReference>
<comment type="caution">
    <text evidence="5">The sequence shown here is derived from an EMBL/GenBank/DDBJ whole genome shotgun (WGS) entry which is preliminary data.</text>
</comment>
<dbReference type="PATRIC" id="fig|294.124.peg.3982"/>
<dbReference type="InterPro" id="IPR028978">
    <property type="entry name" value="Chorismate_lyase_/UTRA_dom_sf"/>
</dbReference>
<evidence type="ECO:0000256" key="3">
    <source>
        <dbReference type="ARBA" id="ARBA00023163"/>
    </source>
</evidence>
<dbReference type="SMART" id="SM00866">
    <property type="entry name" value="UTRA"/>
    <property type="match status" value="1"/>
</dbReference>
<dbReference type="SUPFAM" id="SSF46785">
    <property type="entry name" value="Winged helix' DNA-binding domain"/>
    <property type="match status" value="1"/>
</dbReference>
<dbReference type="Gene3D" id="3.40.1410.10">
    <property type="entry name" value="Chorismate lyase-like"/>
    <property type="match status" value="1"/>
</dbReference>
<feature type="domain" description="HTH gntR-type" evidence="4">
    <location>
        <begin position="11"/>
        <end position="79"/>
    </location>
</feature>
<dbReference type="InterPro" id="IPR036388">
    <property type="entry name" value="WH-like_DNA-bd_sf"/>
</dbReference>
<dbReference type="SMART" id="SM00345">
    <property type="entry name" value="HTH_GNTR"/>
    <property type="match status" value="1"/>
</dbReference>
<gene>
    <name evidence="5" type="ORF">RL74_19325</name>
</gene>
<dbReference type="Pfam" id="PF07702">
    <property type="entry name" value="UTRA"/>
    <property type="match status" value="1"/>
</dbReference>
<dbReference type="FunFam" id="1.10.10.10:FF:000079">
    <property type="entry name" value="GntR family transcriptional regulator"/>
    <property type="match status" value="1"/>
</dbReference>
<keyword evidence="3" id="KW-0804">Transcription</keyword>
<dbReference type="PANTHER" id="PTHR44846">
    <property type="entry name" value="MANNOSYL-D-GLYCERATE TRANSPORT/METABOLISM SYSTEM REPRESSOR MNGR-RELATED"/>
    <property type="match status" value="1"/>
</dbReference>
<evidence type="ECO:0000313" key="5">
    <source>
        <dbReference type="EMBL" id="KIQ57733.1"/>
    </source>
</evidence>
<dbReference type="Gene3D" id="1.10.10.10">
    <property type="entry name" value="Winged helix-like DNA-binding domain superfamily/Winged helix DNA-binding domain"/>
    <property type="match status" value="1"/>
</dbReference>
<proteinExistence type="predicted"/>
<dbReference type="OrthoDB" id="8584262at2"/>
<dbReference type="PRINTS" id="PR00035">
    <property type="entry name" value="HTHGNTR"/>
</dbReference>
<organism evidence="5 6">
    <name type="scientific">Pseudomonas fluorescens</name>
    <dbReference type="NCBI Taxonomy" id="294"/>
    <lineage>
        <taxon>Bacteria</taxon>
        <taxon>Pseudomonadati</taxon>
        <taxon>Pseudomonadota</taxon>
        <taxon>Gammaproteobacteria</taxon>
        <taxon>Pseudomonadales</taxon>
        <taxon>Pseudomonadaceae</taxon>
        <taxon>Pseudomonas</taxon>
    </lineage>
</organism>
<dbReference type="SUPFAM" id="SSF64288">
    <property type="entry name" value="Chorismate lyase-like"/>
    <property type="match status" value="1"/>
</dbReference>
<dbReference type="InterPro" id="IPR036390">
    <property type="entry name" value="WH_DNA-bd_sf"/>
</dbReference>